<organism evidence="1 2">
    <name type="scientific">Pluteus cervinus</name>
    <dbReference type="NCBI Taxonomy" id="181527"/>
    <lineage>
        <taxon>Eukaryota</taxon>
        <taxon>Fungi</taxon>
        <taxon>Dikarya</taxon>
        <taxon>Basidiomycota</taxon>
        <taxon>Agaricomycotina</taxon>
        <taxon>Agaricomycetes</taxon>
        <taxon>Agaricomycetidae</taxon>
        <taxon>Agaricales</taxon>
        <taxon>Pluteineae</taxon>
        <taxon>Pluteaceae</taxon>
        <taxon>Pluteus</taxon>
    </lineage>
</organism>
<accession>A0ACD3AY27</accession>
<proteinExistence type="predicted"/>
<dbReference type="Proteomes" id="UP000308600">
    <property type="component" value="Unassembled WGS sequence"/>
</dbReference>
<evidence type="ECO:0000313" key="1">
    <source>
        <dbReference type="EMBL" id="TFK70638.1"/>
    </source>
</evidence>
<protein>
    <submittedName>
        <fullName evidence="1">Uncharacterized protein</fullName>
    </submittedName>
</protein>
<keyword evidence="2" id="KW-1185">Reference proteome</keyword>
<reference evidence="1 2" key="1">
    <citation type="journal article" date="2019" name="Nat. Ecol. Evol.">
        <title>Megaphylogeny resolves global patterns of mushroom evolution.</title>
        <authorList>
            <person name="Varga T."/>
            <person name="Krizsan K."/>
            <person name="Foldi C."/>
            <person name="Dima B."/>
            <person name="Sanchez-Garcia M."/>
            <person name="Sanchez-Ramirez S."/>
            <person name="Szollosi G.J."/>
            <person name="Szarkandi J.G."/>
            <person name="Papp V."/>
            <person name="Albert L."/>
            <person name="Andreopoulos W."/>
            <person name="Angelini C."/>
            <person name="Antonin V."/>
            <person name="Barry K.W."/>
            <person name="Bougher N.L."/>
            <person name="Buchanan P."/>
            <person name="Buyck B."/>
            <person name="Bense V."/>
            <person name="Catcheside P."/>
            <person name="Chovatia M."/>
            <person name="Cooper J."/>
            <person name="Damon W."/>
            <person name="Desjardin D."/>
            <person name="Finy P."/>
            <person name="Geml J."/>
            <person name="Haridas S."/>
            <person name="Hughes K."/>
            <person name="Justo A."/>
            <person name="Karasinski D."/>
            <person name="Kautmanova I."/>
            <person name="Kiss B."/>
            <person name="Kocsube S."/>
            <person name="Kotiranta H."/>
            <person name="LaButti K.M."/>
            <person name="Lechner B.E."/>
            <person name="Liimatainen K."/>
            <person name="Lipzen A."/>
            <person name="Lukacs Z."/>
            <person name="Mihaltcheva S."/>
            <person name="Morgado L.N."/>
            <person name="Niskanen T."/>
            <person name="Noordeloos M.E."/>
            <person name="Ohm R.A."/>
            <person name="Ortiz-Santana B."/>
            <person name="Ovrebo C."/>
            <person name="Racz N."/>
            <person name="Riley R."/>
            <person name="Savchenko A."/>
            <person name="Shiryaev A."/>
            <person name="Soop K."/>
            <person name="Spirin V."/>
            <person name="Szebenyi C."/>
            <person name="Tomsovsky M."/>
            <person name="Tulloss R.E."/>
            <person name="Uehling J."/>
            <person name="Grigoriev I.V."/>
            <person name="Vagvolgyi C."/>
            <person name="Papp T."/>
            <person name="Martin F.M."/>
            <person name="Miettinen O."/>
            <person name="Hibbett D.S."/>
            <person name="Nagy L.G."/>
        </authorList>
    </citation>
    <scope>NUCLEOTIDE SEQUENCE [LARGE SCALE GENOMIC DNA]</scope>
    <source>
        <strain evidence="1 2">NL-1719</strain>
    </source>
</reference>
<dbReference type="EMBL" id="ML208310">
    <property type="protein sequence ID" value="TFK70638.1"/>
    <property type="molecule type" value="Genomic_DNA"/>
</dbReference>
<name>A0ACD3AY27_9AGAR</name>
<evidence type="ECO:0000313" key="2">
    <source>
        <dbReference type="Proteomes" id="UP000308600"/>
    </source>
</evidence>
<gene>
    <name evidence="1" type="ORF">BDN72DRAFT_530250</name>
</gene>
<sequence length="139" mass="15427">MRLIIWATLRRVLGGRSFLFSPCRVSLPPVRAAPCQTWSQTNKIFLLYRIHPFGSLQQSPFMISITAISVPIRSPGFLLSGTSLPLSLPLHCGSLSDTLRFTRAERLERGQPSPVHSAPHVGELPHVGERSLGRPSYRS</sequence>